<name>A0A9Q0HH32_9MAGN</name>
<sequence length="364" mass="41013">MHVGAVEEPFILEDDSHNYSEENPEMTLVGRIIGNKPFRRQVVTDALPSAWNTVHGVEVVFNIDKMTYSFRFKHNFDLLNVLKEAPWTVAGNLIILERWSGDQKWSFESFQIWAQIHGLPAEAMKPNVAPRLVSRIGVPSQLMIIEGPAQGMMISFLRARVTLENRCKQCYEAEQPHMNSHGCDPLTDAHNYQQDYMELVLKITIIGQNPDLSGTSPNPPHPSIITPSSQEVNTYHQLNEPIKKQPTIPNNILQNPAFINAILQLVLQFSSISIDKPTTSGCNHSEDSSSKNIYEPQITSNGSGSSSHQYLQYLRDSYEILCLPSNKAITLPEDSINIKSVSQQNSNEDNIQWPTQNPAKRPRT</sequence>
<feature type="region of interest" description="Disordered" evidence="1">
    <location>
        <begin position="278"/>
        <end position="308"/>
    </location>
</feature>
<gene>
    <name evidence="3" type="ORF">NE237_016930</name>
</gene>
<keyword evidence="4" id="KW-1185">Reference proteome</keyword>
<dbReference type="PANTHER" id="PTHR31286:SF180">
    <property type="entry name" value="OS10G0362600 PROTEIN"/>
    <property type="match status" value="1"/>
</dbReference>
<dbReference type="Pfam" id="PF14111">
    <property type="entry name" value="DUF4283"/>
    <property type="match status" value="1"/>
</dbReference>
<evidence type="ECO:0000259" key="2">
    <source>
        <dbReference type="Pfam" id="PF14111"/>
    </source>
</evidence>
<protein>
    <recommendedName>
        <fullName evidence="2">DUF4283 domain-containing protein</fullName>
    </recommendedName>
</protein>
<accession>A0A9Q0HH32</accession>
<proteinExistence type="predicted"/>
<evidence type="ECO:0000256" key="1">
    <source>
        <dbReference type="SAM" id="MobiDB-lite"/>
    </source>
</evidence>
<feature type="region of interest" description="Disordered" evidence="1">
    <location>
        <begin position="340"/>
        <end position="364"/>
    </location>
</feature>
<evidence type="ECO:0000313" key="4">
    <source>
        <dbReference type="Proteomes" id="UP001141806"/>
    </source>
</evidence>
<organism evidence="3 4">
    <name type="scientific">Protea cynaroides</name>
    <dbReference type="NCBI Taxonomy" id="273540"/>
    <lineage>
        <taxon>Eukaryota</taxon>
        <taxon>Viridiplantae</taxon>
        <taxon>Streptophyta</taxon>
        <taxon>Embryophyta</taxon>
        <taxon>Tracheophyta</taxon>
        <taxon>Spermatophyta</taxon>
        <taxon>Magnoliopsida</taxon>
        <taxon>Proteales</taxon>
        <taxon>Proteaceae</taxon>
        <taxon>Protea</taxon>
    </lineage>
</organism>
<dbReference type="OrthoDB" id="1750790at2759"/>
<feature type="domain" description="DUF4283" evidence="2">
    <location>
        <begin position="22"/>
        <end position="101"/>
    </location>
</feature>
<dbReference type="EMBL" id="JAMYWD010000007">
    <property type="protein sequence ID" value="KAJ4965081.1"/>
    <property type="molecule type" value="Genomic_DNA"/>
</dbReference>
<dbReference type="AlphaFoldDB" id="A0A9Q0HH32"/>
<reference evidence="3" key="1">
    <citation type="journal article" date="2023" name="Plant J.">
        <title>The genome of the king protea, Protea cynaroides.</title>
        <authorList>
            <person name="Chang J."/>
            <person name="Duong T.A."/>
            <person name="Schoeman C."/>
            <person name="Ma X."/>
            <person name="Roodt D."/>
            <person name="Barker N."/>
            <person name="Li Z."/>
            <person name="Van de Peer Y."/>
            <person name="Mizrachi E."/>
        </authorList>
    </citation>
    <scope>NUCLEOTIDE SEQUENCE</scope>
    <source>
        <tissue evidence="3">Young leaves</tissue>
    </source>
</reference>
<dbReference type="PANTHER" id="PTHR31286">
    <property type="entry name" value="GLYCINE-RICH CELL WALL STRUCTURAL PROTEIN 1.8-LIKE"/>
    <property type="match status" value="1"/>
</dbReference>
<feature type="compositionally biased region" description="Polar residues" evidence="1">
    <location>
        <begin position="340"/>
        <end position="358"/>
    </location>
</feature>
<dbReference type="InterPro" id="IPR040256">
    <property type="entry name" value="At4g02000-like"/>
</dbReference>
<comment type="caution">
    <text evidence="3">The sequence shown here is derived from an EMBL/GenBank/DDBJ whole genome shotgun (WGS) entry which is preliminary data.</text>
</comment>
<feature type="compositionally biased region" description="Polar residues" evidence="1">
    <location>
        <begin position="297"/>
        <end position="308"/>
    </location>
</feature>
<evidence type="ECO:0000313" key="3">
    <source>
        <dbReference type="EMBL" id="KAJ4965081.1"/>
    </source>
</evidence>
<dbReference type="Proteomes" id="UP001141806">
    <property type="component" value="Unassembled WGS sequence"/>
</dbReference>
<dbReference type="InterPro" id="IPR025558">
    <property type="entry name" value="DUF4283"/>
</dbReference>